<dbReference type="Proteomes" id="UP000247483">
    <property type="component" value="Unassembled WGS sequence"/>
</dbReference>
<dbReference type="RefSeq" id="WP_110422713.1">
    <property type="nucleotide sequence ID" value="NZ_QGLP01000004.1"/>
</dbReference>
<dbReference type="CDD" id="cd00211">
    <property type="entry name" value="PTS_IIA_fru"/>
    <property type="match status" value="1"/>
</dbReference>
<protein>
    <recommendedName>
        <fullName evidence="1">PTS EIIA type-2 domain-containing protein</fullName>
    </recommendedName>
</protein>
<dbReference type="AlphaFoldDB" id="A0A2V4E5B6"/>
<dbReference type="PANTHER" id="PTHR47738:SF3">
    <property type="entry name" value="PHOSPHOTRANSFERASE SYSTEM MANNITOL_FRUCTOSE-SPECIFIC IIA DOMAIN CONTAINING PROTEIN"/>
    <property type="match status" value="1"/>
</dbReference>
<organism evidence="2 3">
    <name type="scientific">Gilliamella apicola</name>
    <dbReference type="NCBI Taxonomy" id="1196095"/>
    <lineage>
        <taxon>Bacteria</taxon>
        <taxon>Pseudomonadati</taxon>
        <taxon>Pseudomonadota</taxon>
        <taxon>Gammaproteobacteria</taxon>
        <taxon>Orbales</taxon>
        <taxon>Orbaceae</taxon>
        <taxon>Gilliamella</taxon>
    </lineage>
</organism>
<dbReference type="PANTHER" id="PTHR47738">
    <property type="entry name" value="PTS SYSTEM FRUCTOSE-LIKE EIIA COMPONENT-RELATED"/>
    <property type="match status" value="1"/>
</dbReference>
<feature type="domain" description="PTS EIIA type-2" evidence="1">
    <location>
        <begin position="4"/>
        <end position="150"/>
    </location>
</feature>
<dbReference type="InterPro" id="IPR016152">
    <property type="entry name" value="PTrfase/Anion_transptr"/>
</dbReference>
<dbReference type="InterPro" id="IPR002178">
    <property type="entry name" value="PTS_EIIA_type-2_dom"/>
</dbReference>
<dbReference type="Gene3D" id="3.40.930.10">
    <property type="entry name" value="Mannitol-specific EII, Chain A"/>
    <property type="match status" value="1"/>
</dbReference>
<dbReference type="SUPFAM" id="SSF55804">
    <property type="entry name" value="Phoshotransferase/anion transport protein"/>
    <property type="match status" value="1"/>
</dbReference>
<dbReference type="Pfam" id="PF00359">
    <property type="entry name" value="PTS_EIIA_2"/>
    <property type="match status" value="1"/>
</dbReference>
<dbReference type="EMBL" id="QGLP01000004">
    <property type="protein sequence ID" value="PXZ05584.1"/>
    <property type="molecule type" value="Genomic_DNA"/>
</dbReference>
<proteinExistence type="predicted"/>
<evidence type="ECO:0000313" key="2">
    <source>
        <dbReference type="EMBL" id="PXZ05584.1"/>
    </source>
</evidence>
<dbReference type="InterPro" id="IPR051541">
    <property type="entry name" value="PTS_SugarTrans_NitroReg"/>
</dbReference>
<evidence type="ECO:0000259" key="1">
    <source>
        <dbReference type="PROSITE" id="PS51094"/>
    </source>
</evidence>
<sequence>MELEQLDDNIIFLNQEFASREEMFKFISHELLKNNYVTEQYLEKVIQRENNHPTGFKLKTLNVAMPHVDCEFVRKNGMFIVTSKKGIIFKNAETDEDLFINIVFGLLLKESDTHLTFLMKLASSFGNDSILQKIVESNNKIEIKNILKDILK</sequence>
<accession>A0A2V4E5B6</accession>
<evidence type="ECO:0000313" key="3">
    <source>
        <dbReference type="Proteomes" id="UP000247483"/>
    </source>
</evidence>
<comment type="caution">
    <text evidence="2">The sequence shown here is derived from an EMBL/GenBank/DDBJ whole genome shotgun (WGS) entry which is preliminary data.</text>
</comment>
<gene>
    <name evidence="2" type="ORF">DKK79_02570</name>
</gene>
<name>A0A2V4E5B6_9GAMM</name>
<reference evidence="2 3" key="1">
    <citation type="submission" date="2018-05" db="EMBL/GenBank/DDBJ databases">
        <title>Reference genomes for bee gut microbiota database.</title>
        <authorList>
            <person name="Ellegaard K.M."/>
        </authorList>
    </citation>
    <scope>NUCLEOTIDE SEQUENCE [LARGE SCALE GENOMIC DNA]</scope>
    <source>
        <strain evidence="2 3">ESL0177</strain>
    </source>
</reference>
<dbReference type="PROSITE" id="PS51094">
    <property type="entry name" value="PTS_EIIA_TYPE_2"/>
    <property type="match status" value="1"/>
</dbReference>